<reference evidence="1 2" key="1">
    <citation type="submission" date="2019-04" db="EMBL/GenBank/DDBJ databases">
        <title>Friends and foes A comparative genomics study of 23 Aspergillus species from section Flavi.</title>
        <authorList>
            <consortium name="DOE Joint Genome Institute"/>
            <person name="Kjaerbolling I."/>
            <person name="Vesth T."/>
            <person name="Frisvad J.C."/>
            <person name="Nybo J.L."/>
            <person name="Theobald S."/>
            <person name="Kildgaard S."/>
            <person name="Isbrandt T."/>
            <person name="Kuo A."/>
            <person name="Sato A."/>
            <person name="Lyhne E.K."/>
            <person name="Kogle M.E."/>
            <person name="Wiebenga A."/>
            <person name="Kun R.S."/>
            <person name="Lubbers R.J."/>
            <person name="Makela M.R."/>
            <person name="Barry K."/>
            <person name="Chovatia M."/>
            <person name="Clum A."/>
            <person name="Daum C."/>
            <person name="Haridas S."/>
            <person name="He G."/>
            <person name="LaButti K."/>
            <person name="Lipzen A."/>
            <person name="Mondo S."/>
            <person name="Riley R."/>
            <person name="Salamov A."/>
            <person name="Simmons B.A."/>
            <person name="Magnuson J.K."/>
            <person name="Henrissat B."/>
            <person name="Mortensen U.H."/>
            <person name="Larsen T.O."/>
            <person name="Devries R.P."/>
            <person name="Grigoriev I.V."/>
            <person name="Machida M."/>
            <person name="Baker S.E."/>
            <person name="Andersen M.R."/>
        </authorList>
    </citation>
    <scope>NUCLEOTIDE SEQUENCE [LARGE SCALE GENOMIC DNA]</scope>
    <source>
        <strain evidence="1 2">IBT 18842</strain>
    </source>
</reference>
<dbReference type="Proteomes" id="UP000325780">
    <property type="component" value="Unassembled WGS sequence"/>
</dbReference>
<dbReference type="OrthoDB" id="61390at2759"/>
<evidence type="ECO:0000313" key="2">
    <source>
        <dbReference type="Proteomes" id="UP000325780"/>
    </source>
</evidence>
<proteinExistence type="predicted"/>
<dbReference type="EMBL" id="ML742350">
    <property type="protein sequence ID" value="KAE8145396.1"/>
    <property type="molecule type" value="Genomic_DNA"/>
</dbReference>
<dbReference type="AlphaFoldDB" id="A0A5N6TGE6"/>
<protein>
    <recommendedName>
        <fullName evidence="3">S-adenosyl-L-methionine-dependent methyltransferase</fullName>
    </recommendedName>
</protein>
<accession>A0A5N6TGE6</accession>
<organism evidence="1 2">
    <name type="scientific">Aspergillus avenaceus</name>
    <dbReference type="NCBI Taxonomy" id="36643"/>
    <lineage>
        <taxon>Eukaryota</taxon>
        <taxon>Fungi</taxon>
        <taxon>Dikarya</taxon>
        <taxon>Ascomycota</taxon>
        <taxon>Pezizomycotina</taxon>
        <taxon>Eurotiomycetes</taxon>
        <taxon>Eurotiomycetidae</taxon>
        <taxon>Eurotiales</taxon>
        <taxon>Aspergillaceae</taxon>
        <taxon>Aspergillus</taxon>
        <taxon>Aspergillus subgen. Circumdati</taxon>
    </lineage>
</organism>
<evidence type="ECO:0000313" key="1">
    <source>
        <dbReference type="EMBL" id="KAE8145396.1"/>
    </source>
</evidence>
<keyword evidence="2" id="KW-1185">Reference proteome</keyword>
<sequence length="371" mass="41576">MNIISSAIAGLLAMVLGLIERIIQYILRVDDKKLYSLDHVILSMEVPPQSMWMNMGYWKDTTSFKEASKALLDQVLIAAKLLNEDGTPIEHHSQADVIKLVDVGIGCGDQSLYLTRKVIGVTTFSDRRPPISPRGIDPTAHGIDNSYNGKTRPLFDSYVGVTLIQCQADFARERLMKSTKEPSIASDTTANVEIFVADAANPSSWSPDLQESVLDHHGSTKPKRAQTWLLALDTLYHYKPSRDPLLRYAHETMQASFMAFDLLISDSASTWHKLILRLMCLVSGIPFSNFLTREEYEAQLVRAGYALDQIEMRDISEHVFAGIAGYIRRQDAELKKYGMTVGKFKGAAKAFGWWARTGLVRGYVVVARKDR</sequence>
<evidence type="ECO:0008006" key="3">
    <source>
        <dbReference type="Google" id="ProtNLM"/>
    </source>
</evidence>
<dbReference type="Gene3D" id="3.40.50.150">
    <property type="entry name" value="Vaccinia Virus protein VP39"/>
    <property type="match status" value="1"/>
</dbReference>
<gene>
    <name evidence="1" type="ORF">BDV25DRAFT_164778</name>
</gene>
<dbReference type="InterPro" id="IPR029063">
    <property type="entry name" value="SAM-dependent_MTases_sf"/>
</dbReference>
<name>A0A5N6TGE6_ASPAV</name>